<organism evidence="2 3">
    <name type="scientific">Fontibacillus panacisegetis</name>
    <dbReference type="NCBI Taxonomy" id="670482"/>
    <lineage>
        <taxon>Bacteria</taxon>
        <taxon>Bacillati</taxon>
        <taxon>Bacillota</taxon>
        <taxon>Bacilli</taxon>
        <taxon>Bacillales</taxon>
        <taxon>Paenibacillaceae</taxon>
        <taxon>Fontibacillus</taxon>
    </lineage>
</organism>
<dbReference type="RefSeq" id="WP_091236410.1">
    <property type="nucleotide sequence ID" value="NZ_FNBG01000052.1"/>
</dbReference>
<proteinExistence type="predicted"/>
<keyword evidence="1" id="KW-0732">Signal</keyword>
<dbReference type="InterPro" id="IPR006059">
    <property type="entry name" value="SBP"/>
</dbReference>
<protein>
    <submittedName>
        <fullName evidence="2">Multiple sugar transport system substrate-binding protein</fullName>
    </submittedName>
</protein>
<keyword evidence="3" id="KW-1185">Reference proteome</keyword>
<dbReference type="STRING" id="670482.SAMN04488542_15210"/>
<accession>A0A1G7UWZ7</accession>
<reference evidence="2 3" key="1">
    <citation type="submission" date="2016-10" db="EMBL/GenBank/DDBJ databases">
        <authorList>
            <person name="de Groot N.N."/>
        </authorList>
    </citation>
    <scope>NUCLEOTIDE SEQUENCE [LARGE SCALE GENOMIC DNA]</scope>
    <source>
        <strain evidence="2 3">DSM 28129</strain>
    </source>
</reference>
<dbReference type="InterPro" id="IPR050490">
    <property type="entry name" value="Bact_solute-bd_prot1"/>
</dbReference>
<dbReference type="Pfam" id="PF01547">
    <property type="entry name" value="SBP_bac_1"/>
    <property type="match status" value="1"/>
</dbReference>
<feature type="signal peptide" evidence="1">
    <location>
        <begin position="1"/>
        <end position="27"/>
    </location>
</feature>
<dbReference type="PANTHER" id="PTHR43649">
    <property type="entry name" value="ARABINOSE-BINDING PROTEIN-RELATED"/>
    <property type="match status" value="1"/>
</dbReference>
<keyword evidence="2" id="KW-0813">Transport</keyword>
<evidence type="ECO:0000256" key="1">
    <source>
        <dbReference type="SAM" id="SignalP"/>
    </source>
</evidence>
<name>A0A1G7UWZ7_9BACL</name>
<dbReference type="PROSITE" id="PS51257">
    <property type="entry name" value="PROKAR_LIPOPROTEIN"/>
    <property type="match status" value="1"/>
</dbReference>
<sequence length="470" mass="53301">MKSRMLHKVLMLVVCCLLVAGCTTSKSKTEEQANIKSSIKVMFFDQGYFFQQYGDLFTVNFPNIDIQVVSTQSLYNQGGGTDYNKAMQELIDKEQPDVLMLNTDTYEKYAADGKVQELDSLINRDKYNIENIYPALIELLKEKGAGKLYGLSPSFSSNAVYYNADLFKKYGVEIPHDGITWQEIFDLAKRFPTEGDEDTRIYGYAAQYNMSLNSMVQTIANTQGLTDINLDTLKVTVNTESWKKVYQLALDAMDSKIIYNPKPSDGAIMMEDYFKQQLFIMGRAAITTSGSYMLQSMQQAKTAIPEYKPFELGIVAGPVDSAEPDATRDIYFNEIFAINAKSPNVDAAWEFIKFINGEDYAKVKSKTMNNGLLSRMGYSTEFDGISLDVFYKLKPKLDQKYYTRAEKIPTNFYEQYNPIVERETGLVQEKKKSLDDALKTIEEEGQVVLDKAIKEKEENKAKDATETTAE</sequence>
<dbReference type="SUPFAM" id="SSF53850">
    <property type="entry name" value="Periplasmic binding protein-like II"/>
    <property type="match status" value="1"/>
</dbReference>
<dbReference type="Gene3D" id="3.40.190.10">
    <property type="entry name" value="Periplasmic binding protein-like II"/>
    <property type="match status" value="1"/>
</dbReference>
<dbReference type="EMBL" id="FNBG01000052">
    <property type="protein sequence ID" value="SDG51808.1"/>
    <property type="molecule type" value="Genomic_DNA"/>
</dbReference>
<evidence type="ECO:0000313" key="3">
    <source>
        <dbReference type="Proteomes" id="UP000198972"/>
    </source>
</evidence>
<dbReference type="AlphaFoldDB" id="A0A1G7UWZ7"/>
<gene>
    <name evidence="2" type="ORF">SAMN04488542_15210</name>
</gene>
<keyword evidence="2" id="KW-0762">Sugar transport</keyword>
<dbReference type="OrthoDB" id="2675752at2"/>
<evidence type="ECO:0000313" key="2">
    <source>
        <dbReference type="EMBL" id="SDG51808.1"/>
    </source>
</evidence>
<feature type="chain" id="PRO_5011741345" evidence="1">
    <location>
        <begin position="28"/>
        <end position="470"/>
    </location>
</feature>
<dbReference type="Proteomes" id="UP000198972">
    <property type="component" value="Unassembled WGS sequence"/>
</dbReference>